<dbReference type="PANTHER" id="PTHR10913">
    <property type="entry name" value="FOLLISTATIN-RELATED"/>
    <property type="match status" value="1"/>
</dbReference>
<dbReference type="SMART" id="SM00280">
    <property type="entry name" value="KAZAL"/>
    <property type="match status" value="1"/>
</dbReference>
<dbReference type="Proteomes" id="UP000472262">
    <property type="component" value="Unassembled WGS sequence"/>
</dbReference>
<dbReference type="GO" id="GO:0005576">
    <property type="term" value="C:extracellular region"/>
    <property type="evidence" value="ECO:0007669"/>
    <property type="project" value="TreeGrafter"/>
</dbReference>
<reference evidence="4" key="1">
    <citation type="submission" date="2025-08" db="UniProtKB">
        <authorList>
            <consortium name="Ensembl"/>
        </authorList>
    </citation>
    <scope>IDENTIFICATION</scope>
</reference>
<feature type="chain" id="PRO_5025592659" description="Kazal-like domain-containing protein" evidence="2">
    <location>
        <begin position="31"/>
        <end position="97"/>
    </location>
</feature>
<dbReference type="Ensembl" id="ENSSGRT00000067566.1">
    <property type="protein sequence ID" value="ENSSGRP00000063353.1"/>
    <property type="gene ID" value="ENSSGRG00000032747.1"/>
</dbReference>
<keyword evidence="5" id="KW-1185">Reference proteome</keyword>
<dbReference type="InterPro" id="IPR036058">
    <property type="entry name" value="Kazal_dom_sf"/>
</dbReference>
<evidence type="ECO:0000256" key="1">
    <source>
        <dbReference type="ARBA" id="ARBA00023157"/>
    </source>
</evidence>
<accession>A0A672PI26</accession>
<proteinExistence type="predicted"/>
<reference evidence="4" key="2">
    <citation type="submission" date="2025-09" db="UniProtKB">
        <authorList>
            <consortium name="Ensembl"/>
        </authorList>
    </citation>
    <scope>IDENTIFICATION</scope>
</reference>
<feature type="domain" description="Kazal-like" evidence="3">
    <location>
        <begin position="29"/>
        <end position="71"/>
    </location>
</feature>
<protein>
    <recommendedName>
        <fullName evidence="3">Kazal-like domain-containing protein</fullName>
    </recommendedName>
</protein>
<dbReference type="SUPFAM" id="SSF100895">
    <property type="entry name" value="Kazal-type serine protease inhibitors"/>
    <property type="match status" value="1"/>
</dbReference>
<feature type="signal peptide" evidence="2">
    <location>
        <begin position="1"/>
        <end position="30"/>
    </location>
</feature>
<dbReference type="PROSITE" id="PS51465">
    <property type="entry name" value="KAZAL_2"/>
    <property type="match status" value="1"/>
</dbReference>
<dbReference type="AlphaFoldDB" id="A0A672PI26"/>
<dbReference type="PANTHER" id="PTHR10913:SF80">
    <property type="entry name" value="TOMOREGULIN-2"/>
    <property type="match status" value="1"/>
</dbReference>
<dbReference type="GO" id="GO:0030154">
    <property type="term" value="P:cell differentiation"/>
    <property type="evidence" value="ECO:0007669"/>
    <property type="project" value="TreeGrafter"/>
</dbReference>
<keyword evidence="2" id="KW-0732">Signal</keyword>
<name>A0A672PI26_SINGR</name>
<evidence type="ECO:0000259" key="3">
    <source>
        <dbReference type="PROSITE" id="PS51465"/>
    </source>
</evidence>
<dbReference type="InParanoid" id="A0A672PI26"/>
<dbReference type="CDD" id="cd00104">
    <property type="entry name" value="KAZAL_FS"/>
    <property type="match status" value="1"/>
</dbReference>
<evidence type="ECO:0000256" key="2">
    <source>
        <dbReference type="SAM" id="SignalP"/>
    </source>
</evidence>
<sequence length="97" mass="10661">FKLSKSHPPSCVSVLSFSLLLSFTLRLLCSSDYAPVCGSNGESYENHCLLRKEACKLQTEVLVVSESACPVGTSLCREVTVLPVCVCRWTSPRCLLY</sequence>
<evidence type="ECO:0000313" key="4">
    <source>
        <dbReference type="Ensembl" id="ENSSGRP00000063353.1"/>
    </source>
</evidence>
<dbReference type="Pfam" id="PF07648">
    <property type="entry name" value="Kazal_2"/>
    <property type="match status" value="1"/>
</dbReference>
<evidence type="ECO:0000313" key="5">
    <source>
        <dbReference type="Proteomes" id="UP000472262"/>
    </source>
</evidence>
<keyword evidence="1" id="KW-1015">Disulfide bond</keyword>
<dbReference type="InterPro" id="IPR002350">
    <property type="entry name" value="Kazal_dom"/>
</dbReference>
<organism evidence="4 5">
    <name type="scientific">Sinocyclocheilus grahami</name>
    <name type="common">Dianchi golden-line fish</name>
    <name type="synonym">Barbus grahami</name>
    <dbReference type="NCBI Taxonomy" id="75366"/>
    <lineage>
        <taxon>Eukaryota</taxon>
        <taxon>Metazoa</taxon>
        <taxon>Chordata</taxon>
        <taxon>Craniata</taxon>
        <taxon>Vertebrata</taxon>
        <taxon>Euteleostomi</taxon>
        <taxon>Actinopterygii</taxon>
        <taxon>Neopterygii</taxon>
        <taxon>Teleostei</taxon>
        <taxon>Ostariophysi</taxon>
        <taxon>Cypriniformes</taxon>
        <taxon>Cyprinidae</taxon>
        <taxon>Cyprininae</taxon>
        <taxon>Sinocyclocheilus</taxon>
    </lineage>
</organism>
<dbReference type="InterPro" id="IPR050653">
    <property type="entry name" value="Prot_Inhib_GrowthFact_Antg"/>
</dbReference>
<dbReference type="Gene3D" id="3.30.60.30">
    <property type="match status" value="1"/>
</dbReference>